<accession>A0A0F7CNF4</accession>
<dbReference type="RefSeq" id="WP_030725960.1">
    <property type="nucleotide sequence ID" value="NZ_CP009922.3"/>
</dbReference>
<dbReference type="HOGENOM" id="CLU_119016_0_0_11"/>
<protein>
    <submittedName>
        <fullName evidence="1">Deazaflavin-dependent nitroreductase family protein</fullName>
    </submittedName>
</protein>
<dbReference type="NCBIfam" id="TIGR00026">
    <property type="entry name" value="hi_GC_TIGR00026"/>
    <property type="match status" value="1"/>
</dbReference>
<dbReference type="GO" id="GO:0016491">
    <property type="term" value="F:oxidoreductase activity"/>
    <property type="evidence" value="ECO:0007669"/>
    <property type="project" value="InterPro"/>
</dbReference>
<dbReference type="InterPro" id="IPR012349">
    <property type="entry name" value="Split_barrel_FMN-bd"/>
</dbReference>
<dbReference type="KEGG" id="sxi:SXIM_14320"/>
<keyword evidence="2" id="KW-1185">Reference proteome</keyword>
<evidence type="ECO:0000313" key="1">
    <source>
        <dbReference type="EMBL" id="AKG42816.1"/>
    </source>
</evidence>
<gene>
    <name evidence="1" type="ORF">SXIM_14320</name>
</gene>
<reference evidence="1" key="1">
    <citation type="submission" date="2019-08" db="EMBL/GenBank/DDBJ databases">
        <title>Complete genome sequence of a mangrove-derived Streptomyces xiamenensis.</title>
        <authorList>
            <person name="Xu J."/>
        </authorList>
    </citation>
    <scope>NUCLEOTIDE SEQUENCE</scope>
    <source>
        <strain evidence="1">318</strain>
    </source>
</reference>
<dbReference type="PATRIC" id="fig|408015.6.peg.1466"/>
<dbReference type="InterPro" id="IPR004378">
    <property type="entry name" value="F420H2_quin_Rdtase"/>
</dbReference>
<dbReference type="STRING" id="408015.SXIM_14320"/>
<dbReference type="EMBL" id="CP009922">
    <property type="protein sequence ID" value="AKG42816.1"/>
    <property type="molecule type" value="Genomic_DNA"/>
</dbReference>
<name>A0A0F7CNF4_9ACTN</name>
<evidence type="ECO:0000313" key="2">
    <source>
        <dbReference type="Proteomes" id="UP000034034"/>
    </source>
</evidence>
<dbReference type="Proteomes" id="UP000034034">
    <property type="component" value="Chromosome"/>
</dbReference>
<dbReference type="Pfam" id="PF04075">
    <property type="entry name" value="F420H2_quin_red"/>
    <property type="match status" value="1"/>
</dbReference>
<dbReference type="Gene3D" id="2.30.110.10">
    <property type="entry name" value="Electron Transport, Fmn-binding Protein, Chain A"/>
    <property type="match status" value="1"/>
</dbReference>
<organism evidence="1 2">
    <name type="scientific">Streptomyces xiamenensis</name>
    <dbReference type="NCBI Taxonomy" id="408015"/>
    <lineage>
        <taxon>Bacteria</taxon>
        <taxon>Bacillati</taxon>
        <taxon>Actinomycetota</taxon>
        <taxon>Actinomycetes</taxon>
        <taxon>Kitasatosporales</taxon>
        <taxon>Streptomycetaceae</taxon>
        <taxon>Streptomyces</taxon>
    </lineage>
</organism>
<sequence>MSEQRPERTVHVKQPGWLTNKVFNPLMAWLTRRGISVRGSRVLAVRGRTSGEWRRTPVNPLRYDGQLYLVAPRGHVQWTRNMRVVGGGELRLGKKVEVFTATEVADDDKPELLRAYLKRWKAETGAFFNGVGPDSTTEELRRAAPDHPVFAVTVTEVRNG</sequence>
<dbReference type="AlphaFoldDB" id="A0A0F7CNF4"/>
<proteinExistence type="predicted"/>